<dbReference type="STRING" id="655863.F0X8J3"/>
<evidence type="ECO:0000313" key="8">
    <source>
        <dbReference type="EMBL" id="EFX05836.1"/>
    </source>
</evidence>
<keyword evidence="9" id="KW-1185">Reference proteome</keyword>
<dbReference type="PANTHER" id="PTHR15549:SF31">
    <property type="entry name" value="WSC DOMAIN-CONTAINING PROTEIN"/>
    <property type="match status" value="1"/>
</dbReference>
<keyword evidence="7" id="KW-0732">Signal</keyword>
<name>F0X8J3_GROCL</name>
<evidence type="ECO:0000313" key="9">
    <source>
        <dbReference type="Proteomes" id="UP000007796"/>
    </source>
</evidence>
<protein>
    <recommendedName>
        <fullName evidence="10">WSC domain-containing protein</fullName>
    </recommendedName>
</protein>
<keyword evidence="4 6" id="KW-0472">Membrane</keyword>
<dbReference type="GeneID" id="25977057"/>
<dbReference type="GO" id="GO:0016020">
    <property type="term" value="C:membrane"/>
    <property type="evidence" value="ECO:0007669"/>
    <property type="project" value="UniProtKB-SubCell"/>
</dbReference>
<dbReference type="RefSeq" id="XP_014175318.1">
    <property type="nucleotide sequence ID" value="XM_014319843.1"/>
</dbReference>
<feature type="region of interest" description="Disordered" evidence="5">
    <location>
        <begin position="211"/>
        <end position="232"/>
    </location>
</feature>
<dbReference type="InterPro" id="IPR051694">
    <property type="entry name" value="Immunoregulatory_rcpt-like"/>
</dbReference>
<dbReference type="eggNOG" id="KOG4157">
    <property type="taxonomic scope" value="Eukaryota"/>
</dbReference>
<feature type="region of interest" description="Disordered" evidence="5">
    <location>
        <begin position="247"/>
        <end position="321"/>
    </location>
</feature>
<gene>
    <name evidence="8" type="ORF">CMQ_3905</name>
</gene>
<reference evidence="8 9" key="1">
    <citation type="journal article" date="2011" name="Proc. Natl. Acad. Sci. U.S.A.">
        <title>Genome and transcriptome analyses of the mountain pine beetle-fungal symbiont Grosmannia clavigera, a lodgepole pine pathogen.</title>
        <authorList>
            <person name="DiGuistini S."/>
            <person name="Wang Y."/>
            <person name="Liao N.Y."/>
            <person name="Taylor G."/>
            <person name="Tanguay P."/>
            <person name="Feau N."/>
            <person name="Henrissat B."/>
            <person name="Chan S.K."/>
            <person name="Hesse-Orce U."/>
            <person name="Alamouti S.M."/>
            <person name="Tsui C.K.M."/>
            <person name="Docking R.T."/>
            <person name="Levasseur A."/>
            <person name="Haridas S."/>
            <person name="Robertson G."/>
            <person name="Birol I."/>
            <person name="Holt R.A."/>
            <person name="Marra M.A."/>
            <person name="Hamelin R.C."/>
            <person name="Hirst M."/>
            <person name="Jones S.J.M."/>
            <person name="Bohlmann J."/>
            <person name="Breuil C."/>
        </authorList>
    </citation>
    <scope>NUCLEOTIDE SEQUENCE [LARGE SCALE GENOMIC DNA]</scope>
    <source>
        <strain evidence="9">kw1407 / UAMH 11150</strain>
    </source>
</reference>
<dbReference type="PANTHER" id="PTHR15549">
    <property type="entry name" value="PAIRED IMMUNOGLOBULIN-LIKE TYPE 2 RECEPTOR"/>
    <property type="match status" value="1"/>
</dbReference>
<evidence type="ECO:0000256" key="2">
    <source>
        <dbReference type="ARBA" id="ARBA00022692"/>
    </source>
</evidence>
<dbReference type="OrthoDB" id="2537459at2759"/>
<dbReference type="Proteomes" id="UP000007796">
    <property type="component" value="Unassembled WGS sequence"/>
</dbReference>
<evidence type="ECO:0000256" key="4">
    <source>
        <dbReference type="ARBA" id="ARBA00023136"/>
    </source>
</evidence>
<feature type="transmembrane region" description="Helical" evidence="6">
    <location>
        <begin position="177"/>
        <end position="200"/>
    </location>
</feature>
<evidence type="ECO:0000256" key="3">
    <source>
        <dbReference type="ARBA" id="ARBA00022989"/>
    </source>
</evidence>
<evidence type="ECO:0008006" key="10">
    <source>
        <dbReference type="Google" id="ProtNLM"/>
    </source>
</evidence>
<dbReference type="GO" id="GO:0071944">
    <property type="term" value="C:cell periphery"/>
    <property type="evidence" value="ECO:0007669"/>
    <property type="project" value="UniProtKB-ARBA"/>
</dbReference>
<dbReference type="InParanoid" id="F0X8J3"/>
<evidence type="ECO:0000256" key="6">
    <source>
        <dbReference type="SAM" id="Phobius"/>
    </source>
</evidence>
<keyword evidence="3 6" id="KW-1133">Transmembrane helix</keyword>
<comment type="subcellular location">
    <subcellularLocation>
        <location evidence="1">Membrane</location>
        <topology evidence="1">Single-pass membrane protein</topology>
    </subcellularLocation>
</comment>
<proteinExistence type="predicted"/>
<accession>F0X8J3</accession>
<evidence type="ECO:0000256" key="7">
    <source>
        <dbReference type="SAM" id="SignalP"/>
    </source>
</evidence>
<evidence type="ECO:0000256" key="5">
    <source>
        <dbReference type="SAM" id="MobiDB-lite"/>
    </source>
</evidence>
<feature type="signal peptide" evidence="7">
    <location>
        <begin position="1"/>
        <end position="25"/>
    </location>
</feature>
<dbReference type="AlphaFoldDB" id="F0X8J3"/>
<organism evidence="9">
    <name type="scientific">Grosmannia clavigera (strain kw1407 / UAMH 11150)</name>
    <name type="common">Blue stain fungus</name>
    <name type="synonym">Graphiocladiella clavigera</name>
    <dbReference type="NCBI Taxonomy" id="655863"/>
    <lineage>
        <taxon>Eukaryota</taxon>
        <taxon>Fungi</taxon>
        <taxon>Dikarya</taxon>
        <taxon>Ascomycota</taxon>
        <taxon>Pezizomycotina</taxon>
        <taxon>Sordariomycetes</taxon>
        <taxon>Sordariomycetidae</taxon>
        <taxon>Ophiostomatales</taxon>
        <taxon>Ophiostomataceae</taxon>
        <taxon>Leptographium</taxon>
    </lineage>
</organism>
<sequence>MSLFNRRAGVCGLLLASALIPRALGSSVPIVYCASINTASTSANSSIYQSDGLCLNLCESSYAYAIVHGENCWCSDYTPASSDQVDTDECDIAYRTCHDDCYYKRRTDNTNNVVIVHIFNIFNQKTTETPTKTQTPTVQTVTTGGVVLTVTVTPSSASSQVSAAVTTKKHKSVSTGAAVGIAIGVVVGVVLVAAIAFLLWRRKRQQSEKDEALFAATNSPSTRGTSPGTMNGLNVAEAVGAASFARHGADGSWESDQSGRRRSTLMPIDPRIDPGFTDIYSRTDNKSRDSVNSLRDDHDYSRRVHQPNKVLRATNPDPDDE</sequence>
<feature type="compositionally biased region" description="Polar residues" evidence="5">
    <location>
        <begin position="216"/>
        <end position="232"/>
    </location>
</feature>
<dbReference type="EMBL" id="GL629735">
    <property type="protein sequence ID" value="EFX05836.1"/>
    <property type="molecule type" value="Genomic_DNA"/>
</dbReference>
<keyword evidence="2 6" id="KW-0812">Transmembrane</keyword>
<feature type="compositionally biased region" description="Basic and acidic residues" evidence="5">
    <location>
        <begin position="281"/>
        <end position="302"/>
    </location>
</feature>
<feature type="chain" id="PRO_5003260251" description="WSC domain-containing protein" evidence="7">
    <location>
        <begin position="26"/>
        <end position="321"/>
    </location>
</feature>
<dbReference type="HOGENOM" id="CLU_024893_2_0_1"/>
<evidence type="ECO:0000256" key="1">
    <source>
        <dbReference type="ARBA" id="ARBA00004167"/>
    </source>
</evidence>